<dbReference type="Gene3D" id="3.40.50.880">
    <property type="match status" value="1"/>
</dbReference>
<dbReference type="EMBL" id="JAGSOG010000075">
    <property type="protein sequence ID" value="MBR7834902.1"/>
    <property type="molecule type" value="Genomic_DNA"/>
</dbReference>
<proteinExistence type="predicted"/>
<reference evidence="2" key="1">
    <citation type="submission" date="2021-04" db="EMBL/GenBank/DDBJ databases">
        <title>Genome based classification of Actinospica acidithermotolerans sp. nov., an actinobacterium isolated from an Indonesian hot spring.</title>
        <authorList>
            <person name="Kusuma A.B."/>
            <person name="Putra K.E."/>
            <person name="Nafisah S."/>
            <person name="Loh J."/>
            <person name="Nouioui I."/>
            <person name="Goodfellow M."/>
        </authorList>
    </citation>
    <scope>NUCLEOTIDE SEQUENCE</scope>
    <source>
        <strain evidence="2">CSCA 57</strain>
    </source>
</reference>
<dbReference type="Proteomes" id="UP000675781">
    <property type="component" value="Unassembled WGS sequence"/>
</dbReference>
<name>A0A941ENF3_9ACTN</name>
<sequence>MLISLFRRRARAAKAAAPGAGPSRARRGGVVAAMLMVVAGALFAGSTLATADPDRSGDGGTLYYAAGVDPQFGVCRGTDPLCYHAWYDFDPAKNGYHVLVFTKTAGPRHADLGPALGPGLDPTLTAANVVQNAMIRLGQENGFSVDWTEDTSVFSSPATLLKYNAILFFTSRTVLDDPGQTSLRTYIEAGGAFIGVHNAFGTNYNWNWYLGLLGNAQLMDHGPEQTATVNLTTHNDSSDKALPSSWTGEDEWYNLTTEPTDVKVLATVNEKTMATDPPVGYYGEPGMGADHPVAWCQYYDGGRAWLTTLGHDAGDWEANSTFPGAQEFQTLLVNGIKSAMGETPFCK</sequence>
<dbReference type="PANTHER" id="PTHR40469:SF2">
    <property type="entry name" value="GALACTOSE-BINDING DOMAIN-LIKE SUPERFAMILY PROTEIN"/>
    <property type="match status" value="1"/>
</dbReference>
<dbReference type="SUPFAM" id="SSF52317">
    <property type="entry name" value="Class I glutamine amidotransferase-like"/>
    <property type="match status" value="1"/>
</dbReference>
<dbReference type="InterPro" id="IPR029062">
    <property type="entry name" value="Class_I_gatase-like"/>
</dbReference>
<keyword evidence="3" id="KW-1185">Reference proteome</keyword>
<accession>A0A941ENF3</accession>
<dbReference type="Pfam" id="PF06283">
    <property type="entry name" value="ThuA"/>
    <property type="match status" value="1"/>
</dbReference>
<organism evidence="2 3">
    <name type="scientific">Actinospica durhamensis</name>
    <dbReference type="NCBI Taxonomy" id="1508375"/>
    <lineage>
        <taxon>Bacteria</taxon>
        <taxon>Bacillati</taxon>
        <taxon>Actinomycetota</taxon>
        <taxon>Actinomycetes</taxon>
        <taxon>Catenulisporales</taxon>
        <taxon>Actinospicaceae</taxon>
        <taxon>Actinospica</taxon>
    </lineage>
</organism>
<protein>
    <submittedName>
        <fullName evidence="2">ThuA domain-containing protein</fullName>
    </submittedName>
</protein>
<evidence type="ECO:0000313" key="3">
    <source>
        <dbReference type="Proteomes" id="UP000675781"/>
    </source>
</evidence>
<comment type="caution">
    <text evidence="2">The sequence shown here is derived from an EMBL/GenBank/DDBJ whole genome shotgun (WGS) entry which is preliminary data.</text>
</comment>
<gene>
    <name evidence="2" type="ORF">KDL01_16635</name>
</gene>
<dbReference type="PANTHER" id="PTHR40469">
    <property type="entry name" value="SECRETED GLYCOSYL HYDROLASE"/>
    <property type="match status" value="1"/>
</dbReference>
<dbReference type="AlphaFoldDB" id="A0A941ENF3"/>
<evidence type="ECO:0000313" key="2">
    <source>
        <dbReference type="EMBL" id="MBR7834902.1"/>
    </source>
</evidence>
<feature type="domain" description="ThuA-like" evidence="1">
    <location>
        <begin position="98"/>
        <end position="336"/>
    </location>
</feature>
<dbReference type="InterPro" id="IPR029010">
    <property type="entry name" value="ThuA-like"/>
</dbReference>
<evidence type="ECO:0000259" key="1">
    <source>
        <dbReference type="Pfam" id="PF06283"/>
    </source>
</evidence>
<dbReference type="RefSeq" id="WP_212529418.1">
    <property type="nucleotide sequence ID" value="NZ_JAGSOG010000075.1"/>
</dbReference>